<evidence type="ECO:0000256" key="2">
    <source>
        <dbReference type="ARBA" id="ARBA00022840"/>
    </source>
</evidence>
<keyword evidence="2 5" id="KW-0067">ATP-binding</keyword>
<dbReference type="CDD" id="cd06170">
    <property type="entry name" value="LuxR_C_like"/>
    <property type="match status" value="1"/>
</dbReference>
<dbReference type="SUPFAM" id="SSF52540">
    <property type="entry name" value="P-loop containing nucleoside triphosphate hydrolases"/>
    <property type="match status" value="1"/>
</dbReference>
<dbReference type="Pfam" id="PF00196">
    <property type="entry name" value="GerE"/>
    <property type="match status" value="1"/>
</dbReference>
<evidence type="ECO:0000313" key="5">
    <source>
        <dbReference type="EMBL" id="MBB4779090.1"/>
    </source>
</evidence>
<dbReference type="EMBL" id="JACHNG010000001">
    <property type="protein sequence ID" value="MBB4779090.1"/>
    <property type="molecule type" value="Genomic_DNA"/>
</dbReference>
<name>A0ABR6L9S8_9ACTN</name>
<organism evidence="5 6">
    <name type="scientific">Streptomyces rapamycinicus</name>
    <dbReference type="NCBI Taxonomy" id="1226757"/>
    <lineage>
        <taxon>Bacteria</taxon>
        <taxon>Bacillati</taxon>
        <taxon>Actinomycetota</taxon>
        <taxon>Actinomycetes</taxon>
        <taxon>Kitasatosporales</taxon>
        <taxon>Streptomycetaceae</taxon>
        <taxon>Streptomyces</taxon>
        <taxon>Streptomyces violaceusniger group</taxon>
    </lineage>
</organism>
<evidence type="ECO:0000259" key="4">
    <source>
        <dbReference type="SMART" id="SM00421"/>
    </source>
</evidence>
<dbReference type="Gene3D" id="1.10.10.10">
    <property type="entry name" value="Winged helix-like DNA-binding domain superfamily/Winged helix DNA-binding domain"/>
    <property type="match status" value="1"/>
</dbReference>
<evidence type="ECO:0000256" key="1">
    <source>
        <dbReference type="ARBA" id="ARBA00022741"/>
    </source>
</evidence>
<keyword evidence="1" id="KW-0547">Nucleotide-binding</keyword>
<proteinExistence type="predicted"/>
<feature type="region of interest" description="Disordered" evidence="3">
    <location>
        <begin position="83"/>
        <end position="118"/>
    </location>
</feature>
<dbReference type="SMART" id="SM00421">
    <property type="entry name" value="HTH_LUXR"/>
    <property type="match status" value="1"/>
</dbReference>
<accession>A0ABR6L9S8</accession>
<dbReference type="InterPro" id="IPR036388">
    <property type="entry name" value="WH-like_DNA-bd_sf"/>
</dbReference>
<dbReference type="PRINTS" id="PR00038">
    <property type="entry name" value="HTHLUXR"/>
</dbReference>
<dbReference type="GO" id="GO:0005524">
    <property type="term" value="F:ATP binding"/>
    <property type="evidence" value="ECO:0007669"/>
    <property type="project" value="UniProtKB-KW"/>
</dbReference>
<protein>
    <submittedName>
        <fullName evidence="5">DNA-binding NarL/FixJ family response regulator/energy-coupling factor transporter ATP-binding protein EcfA2</fullName>
    </submittedName>
</protein>
<dbReference type="Proteomes" id="UP000530530">
    <property type="component" value="Unassembled WGS sequence"/>
</dbReference>
<sequence>MVSLERRTELATAAAALRQAVNGNGSLLVVRGPLGMGKSSFLEALARLAQEERTGLLRAQASATEEDLALGVVRQLADSGRCGVPAGPTGSRATTAMVAKPGGKTTPAGQAPRTTPEHTRKDLKSLLDTLSADRALLVLVDDLHMADTESLRALAQEVARRHSRRLLFVFSILSGDARAERPAMKSLLGTADRTTVLSALGPIGTQALIADAFETTAEEEFVSALHERSGGNPLLTQSLMDEARFRGLSPTAANAGAVLALRPDHLYQRLAGFLRSQPDHVRRTANALAVLGGTVDLPVTAQLAGLDAHRYAEALHVLGLLGFLDERSGARAGGTLLWDAVVDSIPTEELTAMRSMAAELLHRAGHPAEVAAEQLLSVPTLHTPEAVHILRKAADSALLRGAPRDAARYLRQALLDSSSVGSVRTGLLTDLASAERSFATMSALRHVAEALPLLDTARDRAAVVTRLGPLLIEPAEFTIDSLMRDVADALDAPGAGDPLTSELALRLEAHTYALASPDPSYIRDAMRRFKEFGPRPPLRTAGQRALVASVAHIAFVTNSTSADRLAALCTQLLERERPGPEHVHTTLPLAVNVLAATGRTEGMADWLRLASRRAHRQGGEVERAVIRAEQAMIALAVGNVADAKQEMLRADVLAGPEASGLPALCTAILAIVALHSEEPELAEEFLTRHRLSRANQYLAALLHMARGLLSARRHEARGALSHFRTAGQRMERIGWLNPVLLPWSSCAALMHHRLGEHDQALTAARLEVERARKWGAPAAEGHALVALGRVIPGRRGAEVLEEAVSVLERGANSHELCRALYALGSHAKTSRIRSTDILKRAYDLGMECGADWMVQKISAKLQREYTNTRTEKSRLTRSELRVARLATEGSSNTEISEQLGISSRMTEKHLTNCYRKLGIPGRRSLPEALDKWFGQQAGASEAQTGG</sequence>
<gene>
    <name evidence="5" type="ORF">BJY27_000051</name>
</gene>
<feature type="domain" description="HTH luxR-type" evidence="4">
    <location>
        <begin position="872"/>
        <end position="929"/>
    </location>
</feature>
<dbReference type="InterPro" id="IPR016032">
    <property type="entry name" value="Sig_transdc_resp-reg_C-effctor"/>
</dbReference>
<dbReference type="InterPro" id="IPR041664">
    <property type="entry name" value="AAA_16"/>
</dbReference>
<keyword evidence="5" id="KW-0238">DNA-binding</keyword>
<keyword evidence="6" id="KW-1185">Reference proteome</keyword>
<evidence type="ECO:0000313" key="6">
    <source>
        <dbReference type="Proteomes" id="UP000530530"/>
    </source>
</evidence>
<comment type="caution">
    <text evidence="5">The sequence shown here is derived from an EMBL/GenBank/DDBJ whole genome shotgun (WGS) entry which is preliminary data.</text>
</comment>
<dbReference type="SUPFAM" id="SSF46894">
    <property type="entry name" value="C-terminal effector domain of the bipartite response regulators"/>
    <property type="match status" value="1"/>
</dbReference>
<dbReference type="InterPro" id="IPR000792">
    <property type="entry name" value="Tscrpt_reg_LuxR_C"/>
</dbReference>
<reference evidence="5 6" key="1">
    <citation type="submission" date="2020-08" db="EMBL/GenBank/DDBJ databases">
        <title>Sequencing the genomes of 1000 actinobacteria strains.</title>
        <authorList>
            <person name="Klenk H.-P."/>
        </authorList>
    </citation>
    <scope>NUCLEOTIDE SEQUENCE [LARGE SCALE GENOMIC DNA]</scope>
    <source>
        <strain evidence="5 6">DSM 41530</strain>
    </source>
</reference>
<dbReference type="PANTHER" id="PTHR16305">
    <property type="entry name" value="TESTICULAR SOLUBLE ADENYLYL CYCLASE"/>
    <property type="match status" value="1"/>
</dbReference>
<dbReference type="RefSeq" id="WP_121826009.1">
    <property type="nucleotide sequence ID" value="NZ_CP157809.1"/>
</dbReference>
<dbReference type="PANTHER" id="PTHR16305:SF35">
    <property type="entry name" value="TRANSCRIPTIONAL ACTIVATOR DOMAIN"/>
    <property type="match status" value="1"/>
</dbReference>
<evidence type="ECO:0000256" key="3">
    <source>
        <dbReference type="SAM" id="MobiDB-lite"/>
    </source>
</evidence>
<dbReference type="GO" id="GO:0003677">
    <property type="term" value="F:DNA binding"/>
    <property type="evidence" value="ECO:0007669"/>
    <property type="project" value="UniProtKB-KW"/>
</dbReference>
<dbReference type="Pfam" id="PF13191">
    <property type="entry name" value="AAA_16"/>
    <property type="match status" value="1"/>
</dbReference>
<dbReference type="InterPro" id="IPR027417">
    <property type="entry name" value="P-loop_NTPase"/>
</dbReference>